<dbReference type="InterPro" id="IPR038189">
    <property type="entry name" value="Cdc37_Hsp90-bd_sf"/>
</dbReference>
<keyword evidence="10" id="KW-0418">Kinase</keyword>
<dbReference type="Pfam" id="PF08564">
    <property type="entry name" value="CDC37_C"/>
    <property type="match status" value="1"/>
</dbReference>
<evidence type="ECO:0000313" key="10">
    <source>
        <dbReference type="EMBL" id="KAK3305288.1"/>
    </source>
</evidence>
<dbReference type="GO" id="GO:0006457">
    <property type="term" value="P:protein folding"/>
    <property type="evidence" value="ECO:0007669"/>
    <property type="project" value="TreeGrafter"/>
</dbReference>
<name>A0AAJ0GSE3_9PEZI</name>
<keyword evidence="11" id="KW-1185">Reference proteome</keyword>
<reference evidence="10" key="2">
    <citation type="submission" date="2023-06" db="EMBL/GenBank/DDBJ databases">
        <authorList>
            <consortium name="Lawrence Berkeley National Laboratory"/>
            <person name="Mondo S.J."/>
            <person name="Hensen N."/>
            <person name="Bonometti L."/>
            <person name="Westerberg I."/>
            <person name="Brannstrom I.O."/>
            <person name="Guillou S."/>
            <person name="Cros-Aarteil S."/>
            <person name="Calhoun S."/>
            <person name="Haridas S."/>
            <person name="Kuo A."/>
            <person name="Pangilinan J."/>
            <person name="Riley R."/>
            <person name="Labutti K."/>
            <person name="Andreopoulos B."/>
            <person name="Lipzen A."/>
            <person name="Chen C."/>
            <person name="Yanf M."/>
            <person name="Daum C."/>
            <person name="Ng V."/>
            <person name="Clum A."/>
            <person name="Steindorff A."/>
            <person name="Ohm R."/>
            <person name="Martin F."/>
            <person name="Silar P."/>
            <person name="Natvig D."/>
            <person name="Lalanne C."/>
            <person name="Gautier V."/>
            <person name="Ament-Velasquez S.L."/>
            <person name="Kruys A."/>
            <person name="Hutchinson M.I."/>
            <person name="Powell A.J."/>
            <person name="Barry K."/>
            <person name="Miller A.N."/>
            <person name="Grigoriev I.V."/>
            <person name="Debuchy R."/>
            <person name="Gladieux P."/>
            <person name="Thoren M.H."/>
            <person name="Johannesson H."/>
        </authorList>
    </citation>
    <scope>NUCLEOTIDE SEQUENCE</scope>
    <source>
        <strain evidence="10">CBS 333.67</strain>
    </source>
</reference>
<evidence type="ECO:0000256" key="1">
    <source>
        <dbReference type="ARBA" id="ARBA00004496"/>
    </source>
</evidence>
<evidence type="ECO:0000259" key="9">
    <source>
        <dbReference type="SMART" id="SM01071"/>
    </source>
</evidence>
<keyword evidence="10" id="KW-0808">Transferase</keyword>
<dbReference type="GO" id="GO:0050821">
    <property type="term" value="P:protein stabilization"/>
    <property type="evidence" value="ECO:0007669"/>
    <property type="project" value="TreeGrafter"/>
</dbReference>
<proteinExistence type="inferred from homology"/>
<evidence type="ECO:0000259" key="7">
    <source>
        <dbReference type="SMART" id="SM01069"/>
    </source>
</evidence>
<sequence length="437" mass="49689">MVDYSKWDALELSDDSDIEVHPNVDKRSFIRAKQNQIHMEREQRKREVQALKHERIINDALLQRLRFLTSTLQSQHADSVDSNLNPADIAFQAVMELASTNPTEDSPPPRPEGVFDSDLLPLPTYSKLLATILDEVNKTIQERQTENDRGYEAFVQELGVHIQKVQDLQAELARRLETLEQQDSKKITSESYHVGFDSSHVNKTKPGGASKEETTVELLNPNHDLGVAKLEKSIPASDYRASHGYLQSHPEIIQKESNIDGLFIEAYYAMLDQNDEKRAWQYTHQALLLQYCHTLGREGVALFFKGMTTPGHRAREEFQKDLAERFHKIRSMAKRDSKQKEDSSIRIRVPPAGSQDEKEKRGREIFEQFSPKIRAALESGSLEEVNKALAEMAVPEAEKMVSLLDEAGCLDIEEGIIDATTEDGKWHLEEAKETTAE</sequence>
<feature type="domain" description="Cdc37 Hsp90 binding" evidence="8">
    <location>
        <begin position="202"/>
        <end position="344"/>
    </location>
</feature>
<dbReference type="RefSeq" id="XP_062721068.1">
    <property type="nucleotide sequence ID" value="XM_062866257.1"/>
</dbReference>
<accession>A0AAJ0GSE3</accession>
<evidence type="ECO:0000256" key="4">
    <source>
        <dbReference type="ARBA" id="ARBA00023186"/>
    </source>
</evidence>
<dbReference type="GO" id="GO:0051082">
    <property type="term" value="F:unfolded protein binding"/>
    <property type="evidence" value="ECO:0007669"/>
    <property type="project" value="TreeGrafter"/>
</dbReference>
<dbReference type="GO" id="GO:0051087">
    <property type="term" value="F:protein-folding chaperone binding"/>
    <property type="evidence" value="ECO:0007669"/>
    <property type="project" value="TreeGrafter"/>
</dbReference>
<evidence type="ECO:0000259" key="8">
    <source>
        <dbReference type="SMART" id="SM01070"/>
    </source>
</evidence>
<evidence type="ECO:0000256" key="3">
    <source>
        <dbReference type="ARBA" id="ARBA00022490"/>
    </source>
</evidence>
<evidence type="ECO:0000256" key="2">
    <source>
        <dbReference type="ARBA" id="ARBA00006222"/>
    </source>
</evidence>
<dbReference type="Pfam" id="PF03234">
    <property type="entry name" value="CDC37_N"/>
    <property type="match status" value="1"/>
</dbReference>
<dbReference type="SUPFAM" id="SSF101391">
    <property type="entry name" value="Hsp90 co-chaperone CDC37"/>
    <property type="match status" value="1"/>
</dbReference>
<dbReference type="SMART" id="SM01071">
    <property type="entry name" value="CDC37_N"/>
    <property type="match status" value="1"/>
</dbReference>
<feature type="compositionally biased region" description="Basic and acidic residues" evidence="6">
    <location>
        <begin position="333"/>
        <end position="345"/>
    </location>
</feature>
<feature type="domain" description="Cdc37 N-terminal" evidence="9">
    <location>
        <begin position="1"/>
        <end position="199"/>
    </location>
</feature>
<gene>
    <name evidence="10" type="ORF">B0T15DRAFT_484938</name>
</gene>
<keyword evidence="3" id="KW-0963">Cytoplasm</keyword>
<dbReference type="GO" id="GO:0005737">
    <property type="term" value="C:cytoplasm"/>
    <property type="evidence" value="ECO:0007669"/>
    <property type="project" value="UniProtKB-SubCell"/>
</dbReference>
<organism evidence="10 11">
    <name type="scientific">Chaetomium strumarium</name>
    <dbReference type="NCBI Taxonomy" id="1170767"/>
    <lineage>
        <taxon>Eukaryota</taxon>
        <taxon>Fungi</taxon>
        <taxon>Dikarya</taxon>
        <taxon>Ascomycota</taxon>
        <taxon>Pezizomycotina</taxon>
        <taxon>Sordariomycetes</taxon>
        <taxon>Sordariomycetidae</taxon>
        <taxon>Sordariales</taxon>
        <taxon>Chaetomiaceae</taxon>
        <taxon>Chaetomium</taxon>
    </lineage>
</organism>
<dbReference type="GeneID" id="87885086"/>
<keyword evidence="4" id="KW-0143">Chaperone</keyword>
<dbReference type="Gene3D" id="1.20.58.610">
    <property type="entry name" value="Cdc37, Hsp90 binding domain"/>
    <property type="match status" value="1"/>
</dbReference>
<dbReference type="PANTHER" id="PTHR12800">
    <property type="entry name" value="CDC37-RELATED"/>
    <property type="match status" value="1"/>
</dbReference>
<reference evidence="10" key="1">
    <citation type="journal article" date="2023" name="Mol. Phylogenet. Evol.">
        <title>Genome-scale phylogeny and comparative genomics of the fungal order Sordariales.</title>
        <authorList>
            <person name="Hensen N."/>
            <person name="Bonometti L."/>
            <person name="Westerberg I."/>
            <person name="Brannstrom I.O."/>
            <person name="Guillou S."/>
            <person name="Cros-Aarteil S."/>
            <person name="Calhoun S."/>
            <person name="Haridas S."/>
            <person name="Kuo A."/>
            <person name="Mondo S."/>
            <person name="Pangilinan J."/>
            <person name="Riley R."/>
            <person name="LaButti K."/>
            <person name="Andreopoulos B."/>
            <person name="Lipzen A."/>
            <person name="Chen C."/>
            <person name="Yan M."/>
            <person name="Daum C."/>
            <person name="Ng V."/>
            <person name="Clum A."/>
            <person name="Steindorff A."/>
            <person name="Ohm R.A."/>
            <person name="Martin F."/>
            <person name="Silar P."/>
            <person name="Natvig D.O."/>
            <person name="Lalanne C."/>
            <person name="Gautier V."/>
            <person name="Ament-Velasquez S.L."/>
            <person name="Kruys A."/>
            <person name="Hutchinson M.I."/>
            <person name="Powell A.J."/>
            <person name="Barry K."/>
            <person name="Miller A.N."/>
            <person name="Grigoriev I.V."/>
            <person name="Debuchy R."/>
            <person name="Gladieux P."/>
            <person name="Hiltunen Thoren M."/>
            <person name="Johannesson H."/>
        </authorList>
    </citation>
    <scope>NUCLEOTIDE SEQUENCE</scope>
    <source>
        <strain evidence="10">CBS 333.67</strain>
    </source>
</reference>
<dbReference type="SMART" id="SM01069">
    <property type="entry name" value="CDC37_C"/>
    <property type="match status" value="1"/>
</dbReference>
<feature type="domain" description="Cdc37 C-terminal" evidence="7">
    <location>
        <begin position="347"/>
        <end position="437"/>
    </location>
</feature>
<evidence type="ECO:0000256" key="5">
    <source>
        <dbReference type="ARBA" id="ARBA00031396"/>
    </source>
</evidence>
<dbReference type="GO" id="GO:0019901">
    <property type="term" value="F:protein kinase binding"/>
    <property type="evidence" value="ECO:0007669"/>
    <property type="project" value="InterPro"/>
</dbReference>
<dbReference type="InterPro" id="IPR013873">
    <property type="entry name" value="Cdc37_C"/>
</dbReference>
<dbReference type="GO" id="GO:0016301">
    <property type="term" value="F:kinase activity"/>
    <property type="evidence" value="ECO:0007669"/>
    <property type="project" value="UniProtKB-KW"/>
</dbReference>
<dbReference type="InterPro" id="IPR013874">
    <property type="entry name" value="Cdc37_Hsp90-bd"/>
</dbReference>
<comment type="subcellular location">
    <subcellularLocation>
        <location evidence="1">Cytoplasm</location>
    </subcellularLocation>
</comment>
<evidence type="ECO:0000256" key="6">
    <source>
        <dbReference type="SAM" id="MobiDB-lite"/>
    </source>
</evidence>
<dbReference type="SMART" id="SM01070">
    <property type="entry name" value="CDC37_M"/>
    <property type="match status" value="1"/>
</dbReference>
<dbReference type="AlphaFoldDB" id="A0AAJ0GSE3"/>
<dbReference type="Proteomes" id="UP001273166">
    <property type="component" value="Unassembled WGS sequence"/>
</dbReference>
<dbReference type="InterPro" id="IPR013855">
    <property type="entry name" value="Cdc37_N_dom"/>
</dbReference>
<dbReference type="Pfam" id="PF08565">
    <property type="entry name" value="CDC37_M"/>
    <property type="match status" value="1"/>
</dbReference>
<comment type="caution">
    <text evidence="10">The sequence shown here is derived from an EMBL/GenBank/DDBJ whole genome shotgun (WGS) entry which is preliminary data.</text>
</comment>
<dbReference type="PANTHER" id="PTHR12800:SF4">
    <property type="entry name" value="HSP90 CO-CHAPERONE CDC37"/>
    <property type="match status" value="1"/>
</dbReference>
<evidence type="ECO:0000313" key="11">
    <source>
        <dbReference type="Proteomes" id="UP001273166"/>
    </source>
</evidence>
<dbReference type="EMBL" id="JAUDZG010000004">
    <property type="protein sequence ID" value="KAK3305288.1"/>
    <property type="molecule type" value="Genomic_DNA"/>
</dbReference>
<protein>
    <recommendedName>
        <fullName evidence="5">Hsp90 chaperone protein kinase-targeting subunit</fullName>
    </recommendedName>
</protein>
<dbReference type="InterPro" id="IPR004918">
    <property type="entry name" value="Cdc37"/>
</dbReference>
<feature type="region of interest" description="Disordered" evidence="6">
    <location>
        <begin position="333"/>
        <end position="362"/>
    </location>
</feature>
<comment type="similarity">
    <text evidence="2">Belongs to the CDC37 family.</text>
</comment>
<dbReference type="GO" id="GO:0031072">
    <property type="term" value="F:heat shock protein binding"/>
    <property type="evidence" value="ECO:0007669"/>
    <property type="project" value="TreeGrafter"/>
</dbReference>